<dbReference type="Proteomes" id="UP001305746">
    <property type="component" value="Unassembled WGS sequence"/>
</dbReference>
<keyword evidence="5" id="KW-0067">ATP-binding</keyword>
<dbReference type="RefSeq" id="WP_322854700.1">
    <property type="nucleotide sequence ID" value="NZ_JAYDCJ010000003.1"/>
</dbReference>
<evidence type="ECO:0000313" key="8">
    <source>
        <dbReference type="EMBL" id="MEA1080187.1"/>
    </source>
</evidence>
<organism evidence="8 9">
    <name type="scientific">Marinobacter qingdaonensis</name>
    <dbReference type="NCBI Taxonomy" id="3108486"/>
    <lineage>
        <taxon>Bacteria</taxon>
        <taxon>Pseudomonadati</taxon>
        <taxon>Pseudomonadota</taxon>
        <taxon>Gammaproteobacteria</taxon>
        <taxon>Pseudomonadales</taxon>
        <taxon>Marinobacteraceae</taxon>
        <taxon>Marinobacter</taxon>
    </lineage>
</organism>
<protein>
    <recommendedName>
        <fullName evidence="6">Phosphofructokinase</fullName>
    </recommendedName>
</protein>
<dbReference type="PANTHER" id="PTHR46566">
    <property type="entry name" value="1-PHOSPHOFRUCTOKINASE-RELATED"/>
    <property type="match status" value="1"/>
</dbReference>
<evidence type="ECO:0000259" key="7">
    <source>
        <dbReference type="Pfam" id="PF00294"/>
    </source>
</evidence>
<dbReference type="CDD" id="cd01164">
    <property type="entry name" value="FruK_PfkB_like"/>
    <property type="match status" value="1"/>
</dbReference>
<dbReference type="PIRSF" id="PIRSF000535">
    <property type="entry name" value="1PFK/6PFK/LacC"/>
    <property type="match status" value="1"/>
</dbReference>
<dbReference type="InterPro" id="IPR017583">
    <property type="entry name" value="Tagatose/fructose_Pkinase"/>
</dbReference>
<dbReference type="GO" id="GO:0008662">
    <property type="term" value="F:1-phosphofructokinase activity"/>
    <property type="evidence" value="ECO:0007669"/>
    <property type="project" value="UniProtKB-EC"/>
</dbReference>
<dbReference type="InterPro" id="IPR029056">
    <property type="entry name" value="Ribokinase-like"/>
</dbReference>
<evidence type="ECO:0000256" key="6">
    <source>
        <dbReference type="PIRNR" id="PIRNR000535"/>
    </source>
</evidence>
<comment type="caution">
    <text evidence="8">The sequence shown here is derived from an EMBL/GenBank/DDBJ whole genome shotgun (WGS) entry which is preliminary data.</text>
</comment>
<dbReference type="Pfam" id="PF00294">
    <property type="entry name" value="PfkB"/>
    <property type="match status" value="1"/>
</dbReference>
<keyword evidence="9" id="KW-1185">Reference proteome</keyword>
<evidence type="ECO:0000313" key="9">
    <source>
        <dbReference type="Proteomes" id="UP001305746"/>
    </source>
</evidence>
<proteinExistence type="inferred from homology"/>
<keyword evidence="2 6" id="KW-0808">Transferase</keyword>
<dbReference type="Gene3D" id="3.40.1190.20">
    <property type="match status" value="1"/>
</dbReference>
<name>A0ABU5NWS0_9GAMM</name>
<evidence type="ECO:0000256" key="5">
    <source>
        <dbReference type="ARBA" id="ARBA00022840"/>
    </source>
</evidence>
<keyword evidence="4" id="KW-0418">Kinase</keyword>
<comment type="similarity">
    <text evidence="1 6">Belongs to the carbohydrate kinase PfkB family.</text>
</comment>
<evidence type="ECO:0000256" key="4">
    <source>
        <dbReference type="ARBA" id="ARBA00022777"/>
    </source>
</evidence>
<evidence type="ECO:0000256" key="1">
    <source>
        <dbReference type="ARBA" id="ARBA00010688"/>
    </source>
</evidence>
<dbReference type="InterPro" id="IPR022463">
    <property type="entry name" value="1-PFruKinase"/>
</dbReference>
<dbReference type="PANTHER" id="PTHR46566:SF5">
    <property type="entry name" value="1-PHOSPHOFRUCTOKINASE"/>
    <property type="match status" value="1"/>
</dbReference>
<gene>
    <name evidence="8" type="primary">pfkB</name>
    <name evidence="8" type="ORF">U5822_05880</name>
</gene>
<dbReference type="NCBIfam" id="TIGR03168">
    <property type="entry name" value="1-PFK"/>
    <property type="match status" value="1"/>
</dbReference>
<accession>A0ABU5NWS0</accession>
<dbReference type="InterPro" id="IPR011611">
    <property type="entry name" value="PfkB_dom"/>
</dbReference>
<keyword evidence="3" id="KW-0547">Nucleotide-binding</keyword>
<dbReference type="NCBIfam" id="TIGR03828">
    <property type="entry name" value="pfkB"/>
    <property type="match status" value="1"/>
</dbReference>
<evidence type="ECO:0000256" key="2">
    <source>
        <dbReference type="ARBA" id="ARBA00022679"/>
    </source>
</evidence>
<feature type="domain" description="Carbohydrate kinase PfkB" evidence="7">
    <location>
        <begin position="14"/>
        <end position="296"/>
    </location>
</feature>
<reference evidence="8 9" key="1">
    <citation type="submission" date="2023-12" db="EMBL/GenBank/DDBJ databases">
        <title>Marinobacter qingdaonensis sp. nov., isolated from the intertidal sediment of Qingdao, PR China.</title>
        <authorList>
            <person name="Li Y."/>
        </authorList>
    </citation>
    <scope>NUCLEOTIDE SEQUENCE [LARGE SCALE GENOMIC DNA]</scope>
    <source>
        <strain evidence="8 9">ASW11-75</strain>
    </source>
</reference>
<sequence length="324" mass="33536">MARILTITLNPALDLNAELPGLEPGRVNRTSATRLEPAGKGINAGRVLARLGHQVTVSGLLGEANAAPFERLFADEALSDSFVRVPGQNRINIKIAEHGGRVTDVNGPGFSAPADALSRLEFRLAPLLADQDVVLIAGSLPADLPASAVARLVTLVRRAGKPVWLDASAEALDAGLSAGPDAVKPNLDELSVWAGTALTTLDQVAEAAGRMRAGGVDQVIVSLGADGVLWFGPEGCYRSTPPPVTVVSTVCAGDSLLAGLLHGQLKTDAAATARARLAFATALSAECVQHAGVADPAAPDFTTLLDHTRVQPWPDDNNNGEMPL</sequence>
<dbReference type="EMBL" id="JAYDCJ010000003">
    <property type="protein sequence ID" value="MEA1080187.1"/>
    <property type="molecule type" value="Genomic_DNA"/>
</dbReference>
<dbReference type="SUPFAM" id="SSF53613">
    <property type="entry name" value="Ribokinase-like"/>
    <property type="match status" value="1"/>
</dbReference>
<evidence type="ECO:0000256" key="3">
    <source>
        <dbReference type="ARBA" id="ARBA00022741"/>
    </source>
</evidence>